<evidence type="ECO:0000256" key="10">
    <source>
        <dbReference type="HAMAP-Rule" id="MF_01486"/>
    </source>
</evidence>
<dbReference type="NCBIfam" id="TIGR01450">
    <property type="entry name" value="recC"/>
    <property type="match status" value="1"/>
</dbReference>
<dbReference type="GO" id="GO:0005524">
    <property type="term" value="F:ATP binding"/>
    <property type="evidence" value="ECO:0007669"/>
    <property type="project" value="UniProtKB-UniRule"/>
</dbReference>
<dbReference type="InterPro" id="IPR013986">
    <property type="entry name" value="DExx_box_DNA_helicase_dom_sf"/>
</dbReference>
<evidence type="ECO:0000259" key="11">
    <source>
        <dbReference type="Pfam" id="PF17946"/>
    </source>
</evidence>
<dbReference type="Gene3D" id="3.40.50.300">
    <property type="entry name" value="P-loop containing nucleotide triphosphate hydrolases"/>
    <property type="match status" value="2"/>
</dbReference>
<evidence type="ECO:0000256" key="1">
    <source>
        <dbReference type="ARBA" id="ARBA00022722"/>
    </source>
</evidence>
<dbReference type="InterPro" id="IPR027417">
    <property type="entry name" value="P-loop_NTPase"/>
</dbReference>
<dbReference type="GO" id="GO:0003677">
    <property type="term" value="F:DNA binding"/>
    <property type="evidence" value="ECO:0007669"/>
    <property type="project" value="UniProtKB-UniRule"/>
</dbReference>
<keyword evidence="13" id="KW-1185">Reference proteome</keyword>
<comment type="miscellaneous">
    <text evidence="10">In the RecBCD complex, RecB has a slow 3'-5' helicase, an exonuclease activity and loads RecA onto ssDNA, RecD has a fast 5'-3' helicase activity, while RecC stimulates the ATPase and processivity of the RecB helicase and contributes to recognition of the Chi site.</text>
</comment>
<dbReference type="SUPFAM" id="SSF52980">
    <property type="entry name" value="Restriction endonuclease-like"/>
    <property type="match status" value="1"/>
</dbReference>
<comment type="function">
    <text evidence="10">A helicase/nuclease that prepares dsDNA breaks (DSB) for recombinational DNA repair. Binds to DSBs and unwinds DNA via a highly rapid and processive ATP-dependent bidirectional helicase activity. Unwinds dsDNA until it encounters a Chi (crossover hotspot instigator) sequence from the 3' direction. Cuts ssDNA a few nucleotides 3' to the Chi site. The properties and activities of the enzyme are changed at Chi. The Chi-altered holoenzyme produces a long 3'-ssDNA overhang and facilitates RecA-binding to the ssDNA for homologous DNA recombination and repair. Holoenzyme degrades any linearized DNA that is unable to undergo homologous recombination. In the holoenzyme this subunit recognizes the wild-type Chi sequence, and when added to isolated RecB increases its ATP-dependent helicase processivity.</text>
</comment>
<dbReference type="GO" id="GO:0008854">
    <property type="term" value="F:exodeoxyribonuclease V activity"/>
    <property type="evidence" value="ECO:0007669"/>
    <property type="project" value="InterPro"/>
</dbReference>
<dbReference type="Gene3D" id="1.10.10.160">
    <property type="match status" value="1"/>
</dbReference>
<proteinExistence type="inferred from homology"/>
<keyword evidence="6 10" id="KW-0269">Exonuclease</keyword>
<keyword evidence="2 10" id="KW-0547">Nucleotide-binding</keyword>
<evidence type="ECO:0000256" key="9">
    <source>
        <dbReference type="ARBA" id="ARBA00023204"/>
    </source>
</evidence>
<evidence type="ECO:0000313" key="13">
    <source>
        <dbReference type="Proteomes" id="UP000068447"/>
    </source>
</evidence>
<dbReference type="InterPro" id="IPR006697">
    <property type="entry name" value="RecC"/>
</dbReference>
<comment type="subunit">
    <text evidence="10">Heterotrimer of RecB, RecC and RecD. All subunits contribute to DNA-binding.</text>
</comment>
<keyword evidence="5 10" id="KW-0347">Helicase</keyword>
<evidence type="ECO:0000256" key="8">
    <source>
        <dbReference type="ARBA" id="ARBA00023125"/>
    </source>
</evidence>
<accession>A0A0U2QMW0</accession>
<evidence type="ECO:0000256" key="2">
    <source>
        <dbReference type="ARBA" id="ARBA00022741"/>
    </source>
</evidence>
<dbReference type="Pfam" id="PF17946">
    <property type="entry name" value="RecC_C"/>
    <property type="match status" value="1"/>
</dbReference>
<reference evidence="12 13" key="1">
    <citation type="submission" date="2015-12" db="EMBL/GenBank/DDBJ databases">
        <title>Complete genome of Lacimicrobium alkaliphilum KCTC 32984.</title>
        <authorList>
            <person name="Kim S.-G."/>
            <person name="Lee Y.-J."/>
        </authorList>
    </citation>
    <scope>NUCLEOTIDE SEQUENCE [LARGE SCALE GENOMIC DNA]</scope>
    <source>
        <strain evidence="12 13">YelD216</strain>
    </source>
</reference>
<evidence type="ECO:0000256" key="7">
    <source>
        <dbReference type="ARBA" id="ARBA00022840"/>
    </source>
</evidence>
<dbReference type="PIRSF" id="PIRSF000980">
    <property type="entry name" value="RecC"/>
    <property type="match status" value="1"/>
</dbReference>
<evidence type="ECO:0000256" key="3">
    <source>
        <dbReference type="ARBA" id="ARBA00022763"/>
    </source>
</evidence>
<evidence type="ECO:0000256" key="4">
    <source>
        <dbReference type="ARBA" id="ARBA00022801"/>
    </source>
</evidence>
<dbReference type="AlphaFoldDB" id="A0A0U2QMW0"/>
<dbReference type="Gene3D" id="3.40.50.10930">
    <property type="match status" value="1"/>
</dbReference>
<keyword evidence="8 10" id="KW-0238">DNA-binding</keyword>
<keyword evidence="9 10" id="KW-0234">DNA repair</keyword>
<name>A0A0U2QMW0_9ALTE</name>
<gene>
    <name evidence="10" type="primary">recC</name>
    <name evidence="12" type="ORF">AT746_11555</name>
</gene>
<dbReference type="InterPro" id="IPR041500">
    <property type="entry name" value="RecC_C"/>
</dbReference>
<dbReference type="HAMAP" id="MF_01486">
    <property type="entry name" value="RecC"/>
    <property type="match status" value="1"/>
</dbReference>
<dbReference type="Pfam" id="PF04257">
    <property type="entry name" value="Exonuc_V_gamma"/>
    <property type="match status" value="1"/>
</dbReference>
<comment type="similarity">
    <text evidence="10">Belongs to the RecC family.</text>
</comment>
<dbReference type="EMBL" id="CP013650">
    <property type="protein sequence ID" value="ALS98843.1"/>
    <property type="molecule type" value="Genomic_DNA"/>
</dbReference>
<dbReference type="PANTHER" id="PTHR30591">
    <property type="entry name" value="RECBCD ENZYME SUBUNIT RECC"/>
    <property type="match status" value="1"/>
</dbReference>
<dbReference type="GO" id="GO:0000724">
    <property type="term" value="P:double-strand break repair via homologous recombination"/>
    <property type="evidence" value="ECO:0007669"/>
    <property type="project" value="UniProtKB-UniRule"/>
</dbReference>
<feature type="domain" description="RecC C-terminal" evidence="11">
    <location>
        <begin position="827"/>
        <end position="1045"/>
    </location>
</feature>
<dbReference type="GO" id="GO:0009338">
    <property type="term" value="C:exodeoxyribonuclease V complex"/>
    <property type="evidence" value="ECO:0007669"/>
    <property type="project" value="InterPro"/>
</dbReference>
<evidence type="ECO:0000313" key="12">
    <source>
        <dbReference type="EMBL" id="ALS98843.1"/>
    </source>
</evidence>
<dbReference type="SUPFAM" id="SSF52540">
    <property type="entry name" value="P-loop containing nucleoside triphosphate hydrolases"/>
    <property type="match status" value="2"/>
</dbReference>
<dbReference type="KEGG" id="lal:AT746_11555"/>
<keyword evidence="3 10" id="KW-0227">DNA damage</keyword>
<organism evidence="12 13">
    <name type="scientific">Lacimicrobium alkaliphilum</name>
    <dbReference type="NCBI Taxonomy" id="1526571"/>
    <lineage>
        <taxon>Bacteria</taxon>
        <taxon>Pseudomonadati</taxon>
        <taxon>Pseudomonadota</taxon>
        <taxon>Gammaproteobacteria</taxon>
        <taxon>Alteromonadales</taxon>
        <taxon>Alteromonadaceae</taxon>
        <taxon>Lacimicrobium</taxon>
    </lineage>
</organism>
<evidence type="ECO:0000256" key="5">
    <source>
        <dbReference type="ARBA" id="ARBA00022806"/>
    </source>
</evidence>
<evidence type="ECO:0000256" key="6">
    <source>
        <dbReference type="ARBA" id="ARBA00022839"/>
    </source>
</evidence>
<dbReference type="InterPro" id="IPR011335">
    <property type="entry name" value="Restrct_endonuc-II-like"/>
</dbReference>
<keyword evidence="4 10" id="KW-0378">Hydrolase</keyword>
<sequence length="1100" mass="125548">MEALALLYLVQSNKMEILAGQLCQAMAVKSQSAQALFQPQVVWVQSPGMAQWLKLQVAEHTGIAANLTFPLPSSYIWQLYRQLLPDIPESSAFTKDNMTWKLMALLPQLCSQEVFAPVADYLAGDGELKQFQLAQKVADLFDQYLVYRPDWILAWEQGDDAVITADMHKHAWQSALWRELVAYSKTLGESPWHRANLHQALLDKLKEQDCRQKLPSQLMVFGISALPPQQLQVLQAIAQQIPVYLYWLNPSCHYWGDIIDQKGHARGQLKALEQQNTDADYLDVGNPLLASWGKQGQDFLDLLLQLEPQQQDLFVQQVPDTLLLHLQDEVLELTHRGSTEPLAADELVQPAVYPKVELKGSDNSLQVVSCHSRLRELEVLQDSLLDYFRHNPQVHPGDVIVMMPDVSDYAPLIPGVFGGHKGERAIPFAISDRGAMQESPLLISFSNLMRLQLKRLSLTEILDILEVPAVMRRFTLAQAEFEQLRFWLADAGIRWGLDAEDKSRWQLPQEGQNSWLQGLIRLISGYAMSVPLYHGRSSDEGKSEPGTSGLIAPYTDMEGQDSRILAKLLDFLRELGQWLEFCRQPQPLKDKIAWLDQHLENIYAAEEDEEPYLLRLRQALESLARHQHQYDGEIEQRVFCQALEQQLQESGVGQRFLAGAVNFCTLMPMRSIPFKRVCLLGMNDSDYPRQMIPMGFDLMGLTPQRKGDRSRRLDDRYLFLEALLSARDAVYISYLGRSQRDNSVQVPSVLVEELLDYCEQVYAAEEGCSVRDRLHQQAHLQPFHPQYFSQDPGRSYDSQSLNLARLLGQPATSQPFFTSLQPVEPQSQVSTEEWLRFFRNPALGFFQLRWQARFASLDQQLEDEEPFALDGLSRYQLRQRLVEAEDMQGCFVQMRAEGVLPVGNSAGLTFNQVRQDSEALNQRLAVYRREYSPRRVLLELENDGLLLQGVQDHLYQDQLVLWRSGKVREQDKLDLWLRLLLLRAKQEPVTQAVFVGTESDPFVVAAPQPQQAEEYLQQFVAAWRSGHSRPLPLLIASAWCWLKTGDKDKTLKTYLGNDFQPGEGLEQHIARIWPDLEAIFDEFADISEKLIGPLYAGSEA</sequence>
<dbReference type="STRING" id="1526571.AT746_11555"/>
<dbReference type="Proteomes" id="UP000068447">
    <property type="component" value="Chromosome"/>
</dbReference>
<keyword evidence="7 10" id="KW-0067">ATP-binding</keyword>
<dbReference type="GO" id="GO:0003678">
    <property type="term" value="F:DNA helicase activity"/>
    <property type="evidence" value="ECO:0007669"/>
    <property type="project" value="UniProtKB-UniRule"/>
</dbReference>
<keyword evidence="1 10" id="KW-0540">Nuclease</keyword>
<dbReference type="PANTHER" id="PTHR30591:SF1">
    <property type="entry name" value="RECBCD ENZYME SUBUNIT RECC"/>
    <property type="match status" value="1"/>
</dbReference>
<protein>
    <recommendedName>
        <fullName evidence="10">RecBCD enzyme subunit RecC</fullName>
    </recommendedName>
    <alternativeName>
        <fullName evidence="10">Exonuclease V subunit RecC</fullName>
        <shortName evidence="10">ExoV subunit RecC</shortName>
    </alternativeName>
    <alternativeName>
        <fullName evidence="10">Helicase/nuclease RecBCD subunit RecC</fullName>
    </alternativeName>
</protein>
<dbReference type="Gene3D" id="1.10.10.990">
    <property type="match status" value="1"/>
</dbReference>